<feature type="domain" description="Nucleoporin Nup188 N-terminal subdomain III" evidence="9">
    <location>
        <begin position="708"/>
        <end position="1156"/>
    </location>
</feature>
<gene>
    <name evidence="10" type="ORF">JX265_001813</name>
</gene>
<evidence type="ECO:0000256" key="7">
    <source>
        <dbReference type="ARBA" id="ARBA00023242"/>
    </source>
</evidence>
<comment type="caution">
    <text evidence="10">The sequence shown here is derived from an EMBL/GenBank/DDBJ whole genome shotgun (WGS) entry which is preliminary data.</text>
</comment>
<evidence type="ECO:0000256" key="5">
    <source>
        <dbReference type="ARBA" id="ARBA00023010"/>
    </source>
</evidence>
<sequence>MAPTLADKVYLPDLEPCLKGDTVVLSWRLVAAALADTTGHRQSSQAIVDFLTNPTVQAFFTKPGTVFESTGSSDPHKQAFETRTSAVQVTPTPNDKYDIKTIKADALWLSKNARINSLAALRIVVVEFQSRARSQLTGPISTQDVANLQEAAGATHAQTSNILPGLNLAATRDAIELQADFEKEEVRRLRIFHTYLAERRYFAMTTDYLFTLMLHEQLPSCPANAATTKIRASFLEAYGLTSQTPSAEAPAKTYHALVAQYFTLTTDSVKSCEDIVSVVEDPVLQDDDMQNEWMKTFLTEAIHAMTVAFQLLDLSGQVLVPADLLKQWFQFVGDTAFLDSINRYEALGPLIPPVQCLVCVISLTLLNLPRTLRYFHGDVEIDNSTEYVGSSDALLLVHDVLFSAADRNIASAWPVAFAWVPVLHGMWSSYQQRAEQRDAIQNQKAIETYDSGTQMIPGAGRRNSAGSITTIDKTGYDDFLANTSMERDIQPAQMIAAAALSDGLVYDMLTEMARCLGSSDGAIFAPSVGSRMRLALIGLLKATYPFVGYKEDPILALLALLSGGDGYWQLAKPTHVLPRDDVVSRTLNDSATLDGFLFEAFNRFPYEFTPYVSLCRVLALSTHGSEPNHDFILKLLQKTPSLTFELPTHFNDYELAHEEENSNSLRLLEDFPLFEVISNRKRISTDEELFVIPQGTLGRFVVDSGRVVQLEYEHSALALLGKRLETSLNSNNYRLELGGLNDDELADTISLLAILVRAETLKASKLSSGTDASEAGLAIIAEASRALPRTKDIISVVCDILDVYLENDSDNSMLAVVTASLQFLDAVLALCPGRVWSYIGRCAILSTDSRGGRLSRLVGTLELSQQQFDILATAVHFFADLVDSAMSSSVQRKTIAKSTSRQKASENLWLGVSDKLVSMVTLSISQASIDILESSSTWRFPSELQRTVLIRDLVPIMNKFILYTYTMDDISSKKKLAAPLEAAAKYIIDSFLAPAAGSLRIQPLLSTLVVAVHWPPTTVYANSLKALSDRTSAVLQLATMLVRVANFFDQSSTTIELQLFKASPFVARVCAANEGFRGEAISLLEALVVSAGKAPGEPPSLLGYLGPQTSRAFLQLLSTLDRPFDQAEEVSIVWRFFSTIVRNRQQWMANCLLTGKTPRDVRKGHDKASQASPDSVLTSALDRLSSISTLPASEALSILDFITSAQNYWPWTIFNLQKNTNFLSGLRKYVKELKASSITVKTNTLQACEEARIAAYIAETFAMQLFHLRQTGQADSLAKDLAQDLDYFLRDGVVVSGYNSSLHANFAKNFSNQWPSCKLDNFKRTLLEPRSLGNEYYYALSLADQMLQFDSGWTGIKNNGFKSEMQKANANLSLVDAQIALFHAWEFLLLELSNCLPKNDTLKKQSLQVAEQCLEANQAMQGHEQIFERLTESRVNLALMLVQRVVDNTPSAGDVAQLLNALWATVSTVEEPYSADSLPLYRTLLKLLYVTLRAQVKASSLDARTASQKRVINDSSASVSQTVLGILDRVVARGFRTLVSLIHDAEGSVFPDDLAIINAILQTCLSIPGINQSQTQIVNIMAAHDAVHVAVSLYSWADKLAEKGDPIYGELSLLFLLELSALPLVAEQLACDGLLNHLTSASLVKHLNQANVSPFAEAVGPQRCYAIWAKAIVPLLLNILTALGQTIAPEVAYVLNQFPGLVAASVERFEAPGASRTQTARSKSAYVTLLSVGEIHDLALLTRVLGAFRAQNVRDIPAVEWDAAGALENVEFWLGSRKILRERLVPLGQREAEWKASRPGPAAAARGCESRLEEKVVDMLEGVKVVLAEDTE</sequence>
<organism evidence="10 11">
    <name type="scientific">Neoarthrinium moseri</name>
    <dbReference type="NCBI Taxonomy" id="1658444"/>
    <lineage>
        <taxon>Eukaryota</taxon>
        <taxon>Fungi</taxon>
        <taxon>Dikarya</taxon>
        <taxon>Ascomycota</taxon>
        <taxon>Pezizomycotina</taxon>
        <taxon>Sordariomycetes</taxon>
        <taxon>Xylariomycetidae</taxon>
        <taxon>Amphisphaeriales</taxon>
        <taxon>Apiosporaceae</taxon>
        <taxon>Neoarthrinium</taxon>
    </lineage>
</organism>
<keyword evidence="2" id="KW-0813">Transport</keyword>
<dbReference type="Gene3D" id="1.25.10.70">
    <property type="match status" value="1"/>
</dbReference>
<evidence type="ECO:0000256" key="2">
    <source>
        <dbReference type="ARBA" id="ARBA00022448"/>
    </source>
</evidence>
<keyword evidence="7" id="KW-0539">Nucleus</keyword>
<keyword evidence="6" id="KW-0906">Nuclear pore complex</keyword>
<dbReference type="GO" id="GO:0051028">
    <property type="term" value="P:mRNA transport"/>
    <property type="evidence" value="ECO:0007669"/>
    <property type="project" value="UniProtKB-KW"/>
</dbReference>
<evidence type="ECO:0000259" key="9">
    <source>
        <dbReference type="Pfam" id="PF21093"/>
    </source>
</evidence>
<evidence type="ECO:0000256" key="6">
    <source>
        <dbReference type="ARBA" id="ARBA00023132"/>
    </source>
</evidence>
<comment type="subcellular location">
    <subcellularLocation>
        <location evidence="1">Nucleus</location>
        <location evidence="1">Nuclear pore complex</location>
    </subcellularLocation>
</comment>
<evidence type="ECO:0000256" key="3">
    <source>
        <dbReference type="ARBA" id="ARBA00022816"/>
    </source>
</evidence>
<evidence type="ECO:0000313" key="11">
    <source>
        <dbReference type="Proteomes" id="UP000829685"/>
    </source>
</evidence>
<feature type="domain" description="Nuclear pore protein Nup188 C-terminal" evidence="8">
    <location>
        <begin position="1458"/>
        <end position="1827"/>
    </location>
</feature>
<dbReference type="Pfam" id="PF21094">
    <property type="entry name" value="Nup188_SH3-like"/>
    <property type="match status" value="1"/>
</dbReference>
<evidence type="ECO:0000313" key="10">
    <source>
        <dbReference type="EMBL" id="KAI1880192.1"/>
    </source>
</evidence>
<evidence type="ECO:0000259" key="8">
    <source>
        <dbReference type="Pfam" id="PF18378"/>
    </source>
</evidence>
<dbReference type="GO" id="GO:0006606">
    <property type="term" value="P:protein import into nucleus"/>
    <property type="evidence" value="ECO:0007669"/>
    <property type="project" value="TreeGrafter"/>
</dbReference>
<evidence type="ECO:0000256" key="1">
    <source>
        <dbReference type="ARBA" id="ARBA00004567"/>
    </source>
</evidence>
<reference evidence="10" key="1">
    <citation type="submission" date="2021-03" db="EMBL/GenBank/DDBJ databases">
        <title>Revisited historic fungal species revealed as producer of novel bioactive compounds through whole genome sequencing and comparative genomics.</title>
        <authorList>
            <person name="Vignolle G.A."/>
            <person name="Hochenegger N."/>
            <person name="Mach R.L."/>
            <person name="Mach-Aigner A.R."/>
            <person name="Javad Rahimi M."/>
            <person name="Salim K.A."/>
            <person name="Chan C.M."/>
            <person name="Lim L.B.L."/>
            <person name="Cai F."/>
            <person name="Druzhinina I.S."/>
            <person name="U'Ren J.M."/>
            <person name="Derntl C."/>
        </authorList>
    </citation>
    <scope>NUCLEOTIDE SEQUENCE</scope>
    <source>
        <strain evidence="10">TUCIM 5799</strain>
    </source>
</reference>
<keyword evidence="3" id="KW-0509">mRNA transport</keyword>
<dbReference type="Pfam" id="PF21093">
    <property type="entry name" value="Nup188_N-subdom_III"/>
    <property type="match status" value="1"/>
</dbReference>
<accession>A0A9P9WVZ6</accession>
<dbReference type="GO" id="GO:0017056">
    <property type="term" value="F:structural constituent of nuclear pore"/>
    <property type="evidence" value="ECO:0007669"/>
    <property type="project" value="InterPro"/>
</dbReference>
<dbReference type="Pfam" id="PF18378">
    <property type="entry name" value="Nup188_C"/>
    <property type="match status" value="1"/>
</dbReference>
<dbReference type="InterPro" id="IPR044840">
    <property type="entry name" value="Nup188"/>
</dbReference>
<name>A0A9P9WVZ6_9PEZI</name>
<dbReference type="InterPro" id="IPR041634">
    <property type="entry name" value="Nup188_C"/>
</dbReference>
<dbReference type="InterPro" id="IPR048883">
    <property type="entry name" value="Nup188_N-subdom_III"/>
</dbReference>
<keyword evidence="5" id="KW-0811">Translocation</keyword>
<dbReference type="PANTHER" id="PTHR31431">
    <property type="entry name" value="NUCLEOPORIN NUP188 HOMOLOG"/>
    <property type="match status" value="1"/>
</dbReference>
<protein>
    <recommendedName>
        <fullName evidence="12">Nucleoporin</fullName>
    </recommendedName>
</protein>
<evidence type="ECO:0008006" key="12">
    <source>
        <dbReference type="Google" id="ProtNLM"/>
    </source>
</evidence>
<keyword evidence="4" id="KW-0653">Protein transport</keyword>
<dbReference type="EMBL" id="JAFIMR010000003">
    <property type="protein sequence ID" value="KAI1880192.1"/>
    <property type="molecule type" value="Genomic_DNA"/>
</dbReference>
<evidence type="ECO:0000256" key="4">
    <source>
        <dbReference type="ARBA" id="ARBA00022927"/>
    </source>
</evidence>
<dbReference type="GO" id="GO:0006405">
    <property type="term" value="P:RNA export from nucleus"/>
    <property type="evidence" value="ECO:0007669"/>
    <property type="project" value="TreeGrafter"/>
</dbReference>
<dbReference type="Proteomes" id="UP000829685">
    <property type="component" value="Unassembled WGS sequence"/>
</dbReference>
<dbReference type="GO" id="GO:0044611">
    <property type="term" value="C:nuclear pore inner ring"/>
    <property type="evidence" value="ECO:0007669"/>
    <property type="project" value="TreeGrafter"/>
</dbReference>
<keyword evidence="11" id="KW-1185">Reference proteome</keyword>
<proteinExistence type="predicted"/>
<dbReference type="PANTHER" id="PTHR31431:SF1">
    <property type="entry name" value="NUCLEOPORIN NUP188"/>
    <property type="match status" value="1"/>
</dbReference>